<dbReference type="EMBL" id="LR031906">
    <property type="protein sequence ID" value="VDD65734.1"/>
    <property type="molecule type" value="Genomic_DNA"/>
</dbReference>
<proteinExistence type="predicted"/>
<evidence type="ECO:0000313" key="1">
    <source>
        <dbReference type="EMBL" id="VDD65734.1"/>
    </source>
</evidence>
<accession>A0A3P6H6K7</accession>
<reference evidence="1" key="1">
    <citation type="submission" date="2018-11" db="EMBL/GenBank/DDBJ databases">
        <authorList>
            <consortium name="Genoscope - CEA"/>
            <person name="William W."/>
        </authorList>
    </citation>
    <scope>NUCLEOTIDE SEQUENCE</scope>
</reference>
<name>A0A3P6H6K7_BRAOL</name>
<organism evidence="1">
    <name type="scientific">Brassica oleracea</name>
    <name type="common">Wild cabbage</name>
    <dbReference type="NCBI Taxonomy" id="3712"/>
    <lineage>
        <taxon>Eukaryota</taxon>
        <taxon>Viridiplantae</taxon>
        <taxon>Streptophyta</taxon>
        <taxon>Embryophyta</taxon>
        <taxon>Tracheophyta</taxon>
        <taxon>Spermatophyta</taxon>
        <taxon>Magnoliopsida</taxon>
        <taxon>eudicotyledons</taxon>
        <taxon>Gunneridae</taxon>
        <taxon>Pentapetalae</taxon>
        <taxon>rosids</taxon>
        <taxon>malvids</taxon>
        <taxon>Brassicales</taxon>
        <taxon>Brassicaceae</taxon>
        <taxon>Brassiceae</taxon>
        <taxon>Brassica</taxon>
    </lineage>
</organism>
<gene>
    <name evidence="1" type="ORF">BOLSC46T60962H</name>
</gene>
<dbReference type="AlphaFoldDB" id="A0A3P6H6K7"/>
<sequence>MAVPKNVLLSRKSVFVKKIGKGRDIDIVESFFFREITFYR</sequence>
<protein>
    <submittedName>
        <fullName evidence="1">Uncharacterized protein</fullName>
    </submittedName>
</protein>